<dbReference type="Pfam" id="PF03417">
    <property type="entry name" value="AAT"/>
    <property type="match status" value="1"/>
</dbReference>
<evidence type="ECO:0000313" key="4">
    <source>
        <dbReference type="Proteomes" id="UP000597989"/>
    </source>
</evidence>
<keyword evidence="5" id="KW-1185">Reference proteome</keyword>
<feature type="domain" description="Peptidase C45 hydrolase" evidence="1">
    <location>
        <begin position="124"/>
        <end position="322"/>
    </location>
</feature>
<keyword evidence="2" id="KW-0808">Transferase</keyword>
<accession>A0A917JU39</accession>
<reference evidence="3 4" key="2">
    <citation type="journal article" date="2014" name="Int. J. Syst. Evol. Microbiol.">
        <title>Complete genome sequence of Corynebacterium casei LMG S-19264T (=DSM 44701T), isolated from a smear-ripened cheese.</title>
        <authorList>
            <consortium name="US DOE Joint Genome Institute (JGI-PGF)"/>
            <person name="Walter F."/>
            <person name="Albersmeier A."/>
            <person name="Kalinowski J."/>
            <person name="Ruckert C."/>
        </authorList>
    </citation>
    <scope>NUCLEOTIDE SEQUENCE [LARGE SCALE GENOMIC DNA]</scope>
    <source>
        <strain evidence="3 4">CGMCC 4.7206</strain>
    </source>
</reference>
<sequence>MRDLTIPFVELRGSARERGRQHGEFARGQIGSALAFYADAIGTATGLCWPQVTERVAGLLEPCRRFAPDLVEEMTGIAEGAGVELTDILALNARGELVRDRLPADEDLDSDGCSSFALLAEATGDGHVYCGQNWDWRCGISDTIVVVRIVQPPKPTVLMHLEAGQVGRQGANSAGLALNANGLGGRFVTTRGLPQPLIRRKVLDAATVYEALDVLSRADQQIASNALLTHRDGFAIDVETTPGAHGWMYPEGGILVHGNHYQAFVPPQLAADYRPRPVDSLYRVPRISAALRRAREATTSEAVRQVIREAFADHFGYPAAVCTHPDERVAEVRRWSTVLHNCIDLTTGEYRVTAGNPCTEEYQLLPWNLHDGPGAPATG</sequence>
<proteinExistence type="predicted"/>
<reference evidence="3" key="4">
    <citation type="submission" date="2020-09" db="EMBL/GenBank/DDBJ databases">
        <authorList>
            <person name="Sun Q."/>
            <person name="Zhou Y."/>
        </authorList>
    </citation>
    <scope>NUCLEOTIDE SEQUENCE</scope>
    <source>
        <strain evidence="3">CGMCC 4.7206</strain>
    </source>
</reference>
<dbReference type="InterPro" id="IPR005079">
    <property type="entry name" value="Peptidase_C45_hydrolase"/>
</dbReference>
<evidence type="ECO:0000313" key="3">
    <source>
        <dbReference type="EMBL" id="GGI84900.1"/>
    </source>
</evidence>
<dbReference type="PANTHER" id="PTHR34180">
    <property type="entry name" value="PEPTIDASE C45"/>
    <property type="match status" value="1"/>
</dbReference>
<reference evidence="5" key="3">
    <citation type="journal article" date="2019" name="Int. J. Syst. Evol. Microbiol.">
        <title>The Global Catalogue of Microorganisms (GCM) 10K type strain sequencing project: providing services to taxonomists for standard genome sequencing and annotation.</title>
        <authorList>
            <consortium name="The Broad Institute Genomics Platform"/>
            <consortium name="The Broad Institute Genome Sequencing Center for Infectious Disease"/>
            <person name="Wu L."/>
            <person name="Ma J."/>
        </authorList>
    </citation>
    <scope>NUCLEOTIDE SEQUENCE [LARGE SCALE GENOMIC DNA]</scope>
    <source>
        <strain evidence="5">JCM 10664</strain>
    </source>
</reference>
<dbReference type="Gene3D" id="1.10.10.2120">
    <property type="match status" value="1"/>
</dbReference>
<evidence type="ECO:0000259" key="1">
    <source>
        <dbReference type="Pfam" id="PF03417"/>
    </source>
</evidence>
<name>A0A917JU39_9PSEU</name>
<gene>
    <name evidence="2" type="ORF">GCM10009545_20290</name>
    <name evidence="3" type="ORF">GCM10011581_22540</name>
</gene>
<protein>
    <submittedName>
        <fullName evidence="2">C45 family autoproteolytic acyltransferase/hydolase</fullName>
    </submittedName>
    <submittedName>
        <fullName evidence="3">Peptidase C45</fullName>
    </submittedName>
</protein>
<comment type="caution">
    <text evidence="3">The sequence shown here is derived from an EMBL/GenBank/DDBJ whole genome shotgun (WGS) entry which is preliminary data.</text>
</comment>
<dbReference type="Gene3D" id="3.60.60.10">
    <property type="entry name" value="Penicillin V Acylase, Chain A"/>
    <property type="match status" value="1"/>
</dbReference>
<dbReference type="PANTHER" id="PTHR34180:SF1">
    <property type="entry name" value="BETA-ALANYL-DOPAMINE_CARCININE HYDROLASE"/>
    <property type="match status" value="1"/>
</dbReference>
<reference evidence="2" key="5">
    <citation type="submission" date="2023-12" db="EMBL/GenBank/DDBJ databases">
        <authorList>
            <person name="Sun Q."/>
            <person name="Inoue M."/>
        </authorList>
    </citation>
    <scope>NUCLEOTIDE SEQUENCE</scope>
    <source>
        <strain evidence="2">JCM 10664</strain>
    </source>
</reference>
<dbReference type="InterPro" id="IPR047794">
    <property type="entry name" value="C45_proenzyme-like"/>
</dbReference>
<dbReference type="RefSeq" id="WP_188987262.1">
    <property type="nucleotide sequence ID" value="NZ_BAAAHC010000008.1"/>
</dbReference>
<reference evidence="2" key="1">
    <citation type="journal article" date="2014" name="Int. J. Syst. Evol. Microbiol.">
        <title>Complete genome of a new Firmicutes species belonging to the dominant human colonic microbiota ('Ruminococcus bicirculans') reveals two chromosomes and a selective capacity to utilize plant glucans.</title>
        <authorList>
            <consortium name="NISC Comparative Sequencing Program"/>
            <person name="Wegmann U."/>
            <person name="Louis P."/>
            <person name="Goesmann A."/>
            <person name="Henrissat B."/>
            <person name="Duncan S.H."/>
            <person name="Flint H.J."/>
        </authorList>
    </citation>
    <scope>NUCLEOTIDE SEQUENCE</scope>
    <source>
        <strain evidence="2">JCM 10664</strain>
    </source>
</reference>
<dbReference type="EMBL" id="BAAAHC010000008">
    <property type="protein sequence ID" value="GAA0518167.1"/>
    <property type="molecule type" value="Genomic_DNA"/>
</dbReference>
<evidence type="ECO:0000313" key="2">
    <source>
        <dbReference type="EMBL" id="GAA0518167.1"/>
    </source>
</evidence>
<dbReference type="Proteomes" id="UP000597989">
    <property type="component" value="Unassembled WGS sequence"/>
</dbReference>
<dbReference type="GO" id="GO:0016746">
    <property type="term" value="F:acyltransferase activity"/>
    <property type="evidence" value="ECO:0007669"/>
    <property type="project" value="UniProtKB-KW"/>
</dbReference>
<dbReference type="InterPro" id="IPR047801">
    <property type="entry name" value="Peptidase_C45"/>
</dbReference>
<dbReference type="NCBIfam" id="NF040521">
    <property type="entry name" value="C45_proenzyme"/>
    <property type="match status" value="1"/>
</dbReference>
<dbReference type="EMBL" id="BMMT01000006">
    <property type="protein sequence ID" value="GGI84900.1"/>
    <property type="molecule type" value="Genomic_DNA"/>
</dbReference>
<organism evidence="3 4">
    <name type="scientific">Saccharopolyspora thermophila</name>
    <dbReference type="NCBI Taxonomy" id="89367"/>
    <lineage>
        <taxon>Bacteria</taxon>
        <taxon>Bacillati</taxon>
        <taxon>Actinomycetota</taxon>
        <taxon>Actinomycetes</taxon>
        <taxon>Pseudonocardiales</taxon>
        <taxon>Pseudonocardiaceae</taxon>
        <taxon>Saccharopolyspora</taxon>
    </lineage>
</organism>
<evidence type="ECO:0000313" key="5">
    <source>
        <dbReference type="Proteomes" id="UP001500220"/>
    </source>
</evidence>
<dbReference type="Proteomes" id="UP001500220">
    <property type="component" value="Unassembled WGS sequence"/>
</dbReference>
<keyword evidence="2" id="KW-0012">Acyltransferase</keyword>
<dbReference type="AlphaFoldDB" id="A0A917JU39"/>